<dbReference type="Pfam" id="PF20431">
    <property type="entry name" value="E_motif"/>
    <property type="match status" value="1"/>
</dbReference>
<dbReference type="SUPFAM" id="SSF81901">
    <property type="entry name" value="HCP-like"/>
    <property type="match status" value="1"/>
</dbReference>
<proteinExistence type="predicted"/>
<keyword evidence="4" id="KW-1185">Reference proteome</keyword>
<dbReference type="PANTHER" id="PTHR47926:SF468">
    <property type="entry name" value="PENTATRICOPEPTIDE REPEAT-CONTAINING PROTEIN"/>
    <property type="match status" value="1"/>
</dbReference>
<dbReference type="PROSITE" id="PS51375">
    <property type="entry name" value="PPR"/>
    <property type="match status" value="7"/>
</dbReference>
<feature type="repeat" description="PPR" evidence="2">
    <location>
        <begin position="275"/>
        <end position="309"/>
    </location>
</feature>
<dbReference type="NCBIfam" id="TIGR00756">
    <property type="entry name" value="PPR"/>
    <property type="match status" value="10"/>
</dbReference>
<dbReference type="InterPro" id="IPR046848">
    <property type="entry name" value="E_motif"/>
</dbReference>
<feature type="repeat" description="PPR" evidence="2">
    <location>
        <begin position="131"/>
        <end position="165"/>
    </location>
</feature>
<dbReference type="Pfam" id="PF13041">
    <property type="entry name" value="PPR_2"/>
    <property type="match status" value="3"/>
</dbReference>
<evidence type="ECO:0000313" key="3">
    <source>
        <dbReference type="EMBL" id="KAK6163421.1"/>
    </source>
</evidence>
<dbReference type="Proteomes" id="UP001318860">
    <property type="component" value="Unassembled WGS sequence"/>
</dbReference>
<feature type="repeat" description="PPR" evidence="2">
    <location>
        <begin position="469"/>
        <end position="503"/>
    </location>
</feature>
<feature type="repeat" description="PPR" evidence="2">
    <location>
        <begin position="230"/>
        <end position="264"/>
    </location>
</feature>
<gene>
    <name evidence="3" type="ORF">DH2020_000285</name>
</gene>
<dbReference type="InterPro" id="IPR002885">
    <property type="entry name" value="PPR_rpt"/>
</dbReference>
<evidence type="ECO:0000256" key="2">
    <source>
        <dbReference type="PROSITE-ProRule" id="PRU00708"/>
    </source>
</evidence>
<keyword evidence="1" id="KW-0677">Repeat</keyword>
<organism evidence="3 4">
    <name type="scientific">Rehmannia glutinosa</name>
    <name type="common">Chinese foxglove</name>
    <dbReference type="NCBI Taxonomy" id="99300"/>
    <lineage>
        <taxon>Eukaryota</taxon>
        <taxon>Viridiplantae</taxon>
        <taxon>Streptophyta</taxon>
        <taxon>Embryophyta</taxon>
        <taxon>Tracheophyta</taxon>
        <taxon>Spermatophyta</taxon>
        <taxon>Magnoliopsida</taxon>
        <taxon>eudicotyledons</taxon>
        <taxon>Gunneridae</taxon>
        <taxon>Pentapetalae</taxon>
        <taxon>asterids</taxon>
        <taxon>lamiids</taxon>
        <taxon>Lamiales</taxon>
        <taxon>Orobanchaceae</taxon>
        <taxon>Rehmannieae</taxon>
        <taxon>Rehmannia</taxon>
    </lineage>
</organism>
<dbReference type="EMBL" id="JABTTQ020000001">
    <property type="protein sequence ID" value="KAK6163421.1"/>
    <property type="molecule type" value="Genomic_DNA"/>
</dbReference>
<dbReference type="InterPro" id="IPR046960">
    <property type="entry name" value="PPR_At4g14850-like_plant"/>
</dbReference>
<feature type="repeat" description="PPR" evidence="2">
    <location>
        <begin position="368"/>
        <end position="402"/>
    </location>
</feature>
<sequence length="652" mass="74361">MPLRWPRLRGRQQWQFHANRIFSTLKTSLSQVPTELRSANRKITELIRDGHLEDARAFFNKLSWRNSVTWNSILSGYVKCREIGKARMLFDEMPKRDVVSWNLMISGYVSCRGRRYVEEGRCLFDKMPERDFVSWNTMISGYAKNGRMDDALKLFNSMPEKNVVTWNAMITGFLNNGDVKRACEIFKRMPRRDAASLSALVSGLIQNDDFDEAEKVLLEYVKMGDRKADLIHAYNTLIAGYGQKGRVADAQRLFNQIPVHNSDIGSVGNMRFERNVVSWNSMIMSYVKAGDMLSARKLFDQMEDRDTVSWNTMISGYVHVSDMEAALKLFSEMATPDALSWNSIISGFAQTGKMETALDFFQRMPQKNRVSWNTLIAGYEKNEGFKEAIELFVQMQAEGEKPDRHTMSSLLSICAESVAQHLGMQIHQMLTKIVIPDVPLNNSLITMYARCGAIYEAKAVFNEMKFQKDVISWNAMIGGYASHGFAKEALELFESMKWFKVKPTYITFISVLSACAHSGLVEEGKSYFKSMICDFGIEPRVEHFASIVDVVGRYGQVEEAMDIISRMPIEPDKAVWGALLGACRVHNNVELARVAAEALMRLEPESSGPYVLLYNMYVDVERWSDADQIRIMMDKNDIKKERGYSRVDSSCS</sequence>
<evidence type="ECO:0008006" key="5">
    <source>
        <dbReference type="Google" id="ProtNLM"/>
    </source>
</evidence>
<dbReference type="Pfam" id="PF12854">
    <property type="entry name" value="PPR_1"/>
    <property type="match status" value="1"/>
</dbReference>
<accession>A0ABR0XWC1</accession>
<dbReference type="InterPro" id="IPR011990">
    <property type="entry name" value="TPR-like_helical_dom_sf"/>
</dbReference>
<comment type="caution">
    <text evidence="3">The sequence shown here is derived from an EMBL/GenBank/DDBJ whole genome shotgun (WGS) entry which is preliminary data.</text>
</comment>
<feature type="repeat" description="PPR" evidence="2">
    <location>
        <begin position="66"/>
        <end position="100"/>
    </location>
</feature>
<protein>
    <recommendedName>
        <fullName evidence="5">Pentatricopeptide repeat-containing protein</fullName>
    </recommendedName>
</protein>
<reference evidence="3 4" key="1">
    <citation type="journal article" date="2021" name="Comput. Struct. Biotechnol. J.">
        <title>De novo genome assembly of the potent medicinal plant Rehmannia glutinosa using nanopore technology.</title>
        <authorList>
            <person name="Ma L."/>
            <person name="Dong C."/>
            <person name="Song C."/>
            <person name="Wang X."/>
            <person name="Zheng X."/>
            <person name="Niu Y."/>
            <person name="Chen S."/>
            <person name="Feng W."/>
        </authorList>
    </citation>
    <scope>NUCLEOTIDE SEQUENCE [LARGE SCALE GENOMIC DNA]</scope>
    <source>
        <strain evidence="3">DH-2019</strain>
    </source>
</reference>
<dbReference type="Gene3D" id="1.25.40.10">
    <property type="entry name" value="Tetratricopeptide repeat domain"/>
    <property type="match status" value="5"/>
</dbReference>
<dbReference type="PANTHER" id="PTHR47926">
    <property type="entry name" value="PENTATRICOPEPTIDE REPEAT-CONTAINING PROTEIN"/>
    <property type="match status" value="1"/>
</dbReference>
<dbReference type="Pfam" id="PF01535">
    <property type="entry name" value="PPR"/>
    <property type="match status" value="7"/>
</dbReference>
<evidence type="ECO:0000313" key="4">
    <source>
        <dbReference type="Proteomes" id="UP001318860"/>
    </source>
</evidence>
<name>A0ABR0XWC1_REHGL</name>
<feature type="repeat" description="PPR" evidence="2">
    <location>
        <begin position="337"/>
        <end position="367"/>
    </location>
</feature>
<evidence type="ECO:0000256" key="1">
    <source>
        <dbReference type="ARBA" id="ARBA00022737"/>
    </source>
</evidence>